<comment type="caution">
    <text evidence="1">The sequence shown here is derived from an EMBL/GenBank/DDBJ whole genome shotgun (WGS) entry which is preliminary data.</text>
</comment>
<reference evidence="1" key="1">
    <citation type="submission" date="2021-08" db="EMBL/GenBank/DDBJ databases">
        <authorList>
            <person name="Papudeshi B."/>
            <person name="Bashey-Visser F."/>
        </authorList>
    </citation>
    <scope>NUCLEOTIDE SEQUENCE</scope>
    <source>
        <strain evidence="1">MC_266_E_2016</strain>
    </source>
</reference>
<dbReference type="Proteomes" id="UP001222434">
    <property type="component" value="Unassembled WGS sequence"/>
</dbReference>
<accession>A0AAJ1JAW8</accession>
<name>A0AAJ1JAW8_XENBV</name>
<dbReference type="AlphaFoldDB" id="A0AAJ1JAW8"/>
<reference evidence="1" key="2">
    <citation type="journal article" date="2022" name="J. Evol. Biol.">
        <title>Pre- and post-association barriers to host switching in sympatric mutualists.</title>
        <authorList>
            <person name="Dinges Z.M."/>
            <person name="Phillips R.K."/>
            <person name="Lively C.M."/>
            <person name="Bashey F."/>
        </authorList>
    </citation>
    <scope>NUCLEOTIDE SEQUENCE</scope>
    <source>
        <strain evidence="1">MC_266_E_2016</strain>
    </source>
</reference>
<sequence length="336" mass="38143">MKEEQNITTERSRKPRPIRLRAFKIRNTDITRPHSEVKDLLLTKLNNTATAKDRCMLLSPEDSKKEQDLISCYQTSEQTNAVFCTMLRIAPSSDIEQIPDDLLERKNFTMEELEGVGIESAVICKDHYYFAISDDFLVTNLALNKTIPSLQTYIGWFINNELVEFTPMVDVNNQTKLKDLKAIIVRDPSPLPLTNSNTATNNRSQTTQLAESSTKIKLTEAVMAYLSSVMSNTSSFAQIQDGQLISAELLIKFKKPRKMTQEEYANILGAYLKPVSDLDNISFKRADGKTEIKGKDLLRIKPVDIEVTETGKLVEQQVFQEMSKFLVELKNETESS</sequence>
<evidence type="ECO:0000313" key="1">
    <source>
        <dbReference type="EMBL" id="MDE1479377.1"/>
    </source>
</evidence>
<proteinExistence type="predicted"/>
<organism evidence="1 2">
    <name type="scientific">Xenorhabdus bovienii</name>
    <name type="common">Xenorhabdus nematophila subsp. bovienii</name>
    <dbReference type="NCBI Taxonomy" id="40576"/>
    <lineage>
        <taxon>Bacteria</taxon>
        <taxon>Pseudomonadati</taxon>
        <taxon>Pseudomonadota</taxon>
        <taxon>Gammaproteobacteria</taxon>
        <taxon>Enterobacterales</taxon>
        <taxon>Morganellaceae</taxon>
        <taxon>Xenorhabdus</taxon>
    </lineage>
</organism>
<dbReference type="RefSeq" id="WP_274713017.1">
    <property type="nucleotide sequence ID" value="NZ_JAILSO010000057.1"/>
</dbReference>
<evidence type="ECO:0000313" key="2">
    <source>
        <dbReference type="Proteomes" id="UP001222434"/>
    </source>
</evidence>
<gene>
    <name evidence="1" type="ORF">KKJ01_14335</name>
</gene>
<dbReference type="EMBL" id="JAILSO010000057">
    <property type="protein sequence ID" value="MDE1479377.1"/>
    <property type="molecule type" value="Genomic_DNA"/>
</dbReference>
<protein>
    <submittedName>
        <fullName evidence="1">Uncharacterized protein</fullName>
    </submittedName>
</protein>